<dbReference type="SUPFAM" id="SSF56219">
    <property type="entry name" value="DNase I-like"/>
    <property type="match status" value="1"/>
</dbReference>
<proteinExistence type="predicted"/>
<evidence type="ECO:0008006" key="3">
    <source>
        <dbReference type="Google" id="ProtNLM"/>
    </source>
</evidence>
<dbReference type="AlphaFoldDB" id="A0A9D3UQ67"/>
<dbReference type="PANTHER" id="PTHR33710">
    <property type="entry name" value="BNAC02G09200D PROTEIN"/>
    <property type="match status" value="1"/>
</dbReference>
<dbReference type="EMBL" id="JAIQCV010000010">
    <property type="protein sequence ID" value="KAH1055130.1"/>
    <property type="molecule type" value="Genomic_DNA"/>
</dbReference>
<keyword evidence="2" id="KW-1185">Reference proteome</keyword>
<accession>A0A9D3UQ67</accession>
<dbReference type="Proteomes" id="UP000828251">
    <property type="component" value="Unassembled WGS sequence"/>
</dbReference>
<name>A0A9D3UQ67_9ROSI</name>
<evidence type="ECO:0000313" key="2">
    <source>
        <dbReference type="Proteomes" id="UP000828251"/>
    </source>
</evidence>
<reference evidence="1 2" key="1">
    <citation type="journal article" date="2021" name="Plant Biotechnol. J.">
        <title>Multi-omics assisted identification of the key and species-specific regulatory components of drought-tolerant mechanisms in Gossypium stocksii.</title>
        <authorList>
            <person name="Yu D."/>
            <person name="Ke L."/>
            <person name="Zhang D."/>
            <person name="Wu Y."/>
            <person name="Sun Y."/>
            <person name="Mei J."/>
            <person name="Sun J."/>
            <person name="Sun Y."/>
        </authorList>
    </citation>
    <scope>NUCLEOTIDE SEQUENCE [LARGE SCALE GENOMIC DNA]</scope>
    <source>
        <strain evidence="2">cv. E1</strain>
        <tissue evidence="1">Leaf</tissue>
    </source>
</reference>
<gene>
    <name evidence="1" type="ORF">J1N35_033195</name>
</gene>
<dbReference type="Gene3D" id="3.60.10.10">
    <property type="entry name" value="Endonuclease/exonuclease/phosphatase"/>
    <property type="match status" value="1"/>
</dbReference>
<organism evidence="1 2">
    <name type="scientific">Gossypium stocksii</name>
    <dbReference type="NCBI Taxonomy" id="47602"/>
    <lineage>
        <taxon>Eukaryota</taxon>
        <taxon>Viridiplantae</taxon>
        <taxon>Streptophyta</taxon>
        <taxon>Embryophyta</taxon>
        <taxon>Tracheophyta</taxon>
        <taxon>Spermatophyta</taxon>
        <taxon>Magnoliopsida</taxon>
        <taxon>eudicotyledons</taxon>
        <taxon>Gunneridae</taxon>
        <taxon>Pentapetalae</taxon>
        <taxon>rosids</taxon>
        <taxon>malvids</taxon>
        <taxon>Malvales</taxon>
        <taxon>Malvaceae</taxon>
        <taxon>Malvoideae</taxon>
        <taxon>Gossypium</taxon>
    </lineage>
</organism>
<dbReference type="PANTHER" id="PTHR33710:SF71">
    <property type="entry name" value="ENDONUCLEASE_EXONUCLEASE_PHOSPHATASE DOMAIN-CONTAINING PROTEIN"/>
    <property type="match status" value="1"/>
</dbReference>
<dbReference type="InterPro" id="IPR036691">
    <property type="entry name" value="Endo/exonu/phosph_ase_sf"/>
</dbReference>
<protein>
    <recommendedName>
        <fullName evidence="3">Endonuclease/exonuclease/phosphatase domain-containing protein</fullName>
    </recommendedName>
</protein>
<comment type="caution">
    <text evidence="1">The sequence shown here is derived from an EMBL/GenBank/DDBJ whole genome shotgun (WGS) entry which is preliminary data.</text>
</comment>
<evidence type="ECO:0000313" key="1">
    <source>
        <dbReference type="EMBL" id="KAH1055130.1"/>
    </source>
</evidence>
<dbReference type="OrthoDB" id="1001419at2759"/>
<sequence length="209" mass="24701">MDESVRESSRAREENQTKLPKMAAKTALCQPYAKKLSLWSELRLELTFGLSLECGEVWRLMGFYGNPEERYREGLWELLKHLSHDQTVPWFVVGDFSEITNSFEKKGGRLRAERQMDAFHSTLEFCNLNDVGFIGRWFTWERGRFAHTNIRERLDRSVATLEWMNLFPSFQVEHLSHSFSDHCPLLLDTLRGMRNEKCNKENLFRFEAK</sequence>